<dbReference type="InterPro" id="IPR036388">
    <property type="entry name" value="WH-like_DNA-bd_sf"/>
</dbReference>
<dbReference type="PROSITE" id="PS50931">
    <property type="entry name" value="HTH_LYSR"/>
    <property type="match status" value="1"/>
</dbReference>
<feature type="domain" description="HTH lysR-type" evidence="5">
    <location>
        <begin position="1"/>
        <end position="58"/>
    </location>
</feature>
<evidence type="ECO:0000313" key="6">
    <source>
        <dbReference type="EMBL" id="HIR61118.1"/>
    </source>
</evidence>
<dbReference type="EMBL" id="DVHA01000192">
    <property type="protein sequence ID" value="HIR61118.1"/>
    <property type="molecule type" value="Genomic_DNA"/>
</dbReference>
<name>A0A9D1J540_9FIRM</name>
<comment type="caution">
    <text evidence="6">The sequence shown here is derived from an EMBL/GenBank/DDBJ whole genome shotgun (WGS) entry which is preliminary data.</text>
</comment>
<dbReference type="PANTHER" id="PTHR30126:SF64">
    <property type="entry name" value="HTH-TYPE TRANSCRIPTIONAL REGULATOR CITR"/>
    <property type="match status" value="1"/>
</dbReference>
<reference evidence="6" key="1">
    <citation type="submission" date="2020-10" db="EMBL/GenBank/DDBJ databases">
        <authorList>
            <person name="Gilroy R."/>
        </authorList>
    </citation>
    <scope>NUCLEOTIDE SEQUENCE</scope>
    <source>
        <strain evidence="6">CHK189-12415</strain>
    </source>
</reference>
<dbReference type="SUPFAM" id="SSF46785">
    <property type="entry name" value="Winged helix' DNA-binding domain"/>
    <property type="match status" value="1"/>
</dbReference>
<evidence type="ECO:0000256" key="1">
    <source>
        <dbReference type="ARBA" id="ARBA00009437"/>
    </source>
</evidence>
<dbReference type="GO" id="GO:0000976">
    <property type="term" value="F:transcription cis-regulatory region binding"/>
    <property type="evidence" value="ECO:0007669"/>
    <property type="project" value="TreeGrafter"/>
</dbReference>
<dbReference type="FunFam" id="1.10.10.10:FF:000001">
    <property type="entry name" value="LysR family transcriptional regulator"/>
    <property type="match status" value="1"/>
</dbReference>
<dbReference type="Pfam" id="PF03466">
    <property type="entry name" value="LysR_substrate"/>
    <property type="match status" value="1"/>
</dbReference>
<sequence>MTYDYYRIFHAVAQCKSFTRAAELLDNNQPNITRVMNNLEDELGCKLFVRSNRGITLTPEGERLYEHVAVAYEQLKMGEEELRRDVSLESGIVTIAASESALHLLLLDKLSQFHEMYPGVHLRIYNYTSPQAVGALEKGLIDCAVITAPVPTRSGLRSTPIFRFREILIGGTKFRHLTEDICRLRDIESCSLVCLSPGTSTFAFYQKFFLTHDCTFRVDMEAATMDQVLPMVRHNLGIGFYSETLAAEAIARQEVGQIRLVEPIPERAVCLVEDTSRHQGPAVKRLLAMIRAAAGGAGKR</sequence>
<dbReference type="AlphaFoldDB" id="A0A9D1J540"/>
<dbReference type="Proteomes" id="UP000824241">
    <property type="component" value="Unassembled WGS sequence"/>
</dbReference>
<evidence type="ECO:0000313" key="7">
    <source>
        <dbReference type="Proteomes" id="UP000824241"/>
    </source>
</evidence>
<keyword evidence="4" id="KW-0804">Transcription</keyword>
<dbReference type="Gene3D" id="1.10.10.10">
    <property type="entry name" value="Winged helix-like DNA-binding domain superfamily/Winged helix DNA-binding domain"/>
    <property type="match status" value="1"/>
</dbReference>
<accession>A0A9D1J540</accession>
<evidence type="ECO:0000256" key="4">
    <source>
        <dbReference type="ARBA" id="ARBA00023163"/>
    </source>
</evidence>
<reference evidence="6" key="2">
    <citation type="journal article" date="2021" name="PeerJ">
        <title>Extensive microbial diversity within the chicken gut microbiome revealed by metagenomics and culture.</title>
        <authorList>
            <person name="Gilroy R."/>
            <person name="Ravi A."/>
            <person name="Getino M."/>
            <person name="Pursley I."/>
            <person name="Horton D.L."/>
            <person name="Alikhan N.F."/>
            <person name="Baker D."/>
            <person name="Gharbi K."/>
            <person name="Hall N."/>
            <person name="Watson M."/>
            <person name="Adriaenssens E.M."/>
            <person name="Foster-Nyarko E."/>
            <person name="Jarju S."/>
            <person name="Secka A."/>
            <person name="Antonio M."/>
            <person name="Oren A."/>
            <person name="Chaudhuri R.R."/>
            <person name="La Ragione R."/>
            <person name="Hildebrand F."/>
            <person name="Pallen M.J."/>
        </authorList>
    </citation>
    <scope>NUCLEOTIDE SEQUENCE</scope>
    <source>
        <strain evidence="6">CHK189-12415</strain>
    </source>
</reference>
<dbReference type="InterPro" id="IPR005119">
    <property type="entry name" value="LysR_subst-bd"/>
</dbReference>
<dbReference type="PANTHER" id="PTHR30126">
    <property type="entry name" value="HTH-TYPE TRANSCRIPTIONAL REGULATOR"/>
    <property type="match status" value="1"/>
</dbReference>
<dbReference type="InterPro" id="IPR036390">
    <property type="entry name" value="WH_DNA-bd_sf"/>
</dbReference>
<comment type="similarity">
    <text evidence="1">Belongs to the LysR transcriptional regulatory family.</text>
</comment>
<dbReference type="GO" id="GO:0003700">
    <property type="term" value="F:DNA-binding transcription factor activity"/>
    <property type="evidence" value="ECO:0007669"/>
    <property type="project" value="InterPro"/>
</dbReference>
<dbReference type="InterPro" id="IPR000847">
    <property type="entry name" value="LysR_HTH_N"/>
</dbReference>
<protein>
    <submittedName>
        <fullName evidence="6">LysR family transcriptional regulator</fullName>
    </submittedName>
</protein>
<evidence type="ECO:0000256" key="3">
    <source>
        <dbReference type="ARBA" id="ARBA00023125"/>
    </source>
</evidence>
<keyword evidence="2" id="KW-0805">Transcription regulation</keyword>
<dbReference type="Pfam" id="PF00126">
    <property type="entry name" value="HTH_1"/>
    <property type="match status" value="1"/>
</dbReference>
<organism evidence="6 7">
    <name type="scientific">Candidatus Faecivivens stercoravium</name>
    <dbReference type="NCBI Taxonomy" id="2840803"/>
    <lineage>
        <taxon>Bacteria</taxon>
        <taxon>Bacillati</taxon>
        <taxon>Bacillota</taxon>
        <taxon>Clostridia</taxon>
        <taxon>Eubacteriales</taxon>
        <taxon>Oscillospiraceae</taxon>
        <taxon>Oscillospiraceae incertae sedis</taxon>
        <taxon>Candidatus Faecivivens</taxon>
    </lineage>
</organism>
<proteinExistence type="inferred from homology"/>
<dbReference type="PRINTS" id="PR00039">
    <property type="entry name" value="HTHLYSR"/>
</dbReference>
<gene>
    <name evidence="6" type="ORF">IAB37_06055</name>
</gene>
<dbReference type="CDD" id="cd05466">
    <property type="entry name" value="PBP2_LTTR_substrate"/>
    <property type="match status" value="1"/>
</dbReference>
<dbReference type="Gene3D" id="3.40.190.290">
    <property type="match status" value="1"/>
</dbReference>
<keyword evidence="3" id="KW-0238">DNA-binding</keyword>
<evidence type="ECO:0000256" key="2">
    <source>
        <dbReference type="ARBA" id="ARBA00023015"/>
    </source>
</evidence>
<evidence type="ECO:0000259" key="5">
    <source>
        <dbReference type="PROSITE" id="PS50931"/>
    </source>
</evidence>
<dbReference type="SUPFAM" id="SSF53850">
    <property type="entry name" value="Periplasmic binding protein-like II"/>
    <property type="match status" value="1"/>
</dbReference>